<evidence type="ECO:0000256" key="1">
    <source>
        <dbReference type="ARBA" id="ARBA00004496"/>
    </source>
</evidence>
<dbReference type="InterPro" id="IPR020472">
    <property type="entry name" value="WD40_PAC1"/>
</dbReference>
<keyword evidence="3 6" id="KW-0853">WD repeat</keyword>
<evidence type="ECO:0000313" key="7">
    <source>
        <dbReference type="EMBL" id="KAJ1647068.1"/>
    </source>
</evidence>
<keyword evidence="4" id="KW-0677">Repeat</keyword>
<dbReference type="PROSITE" id="PS50294">
    <property type="entry name" value="WD_REPEATS_REGION"/>
    <property type="match status" value="2"/>
</dbReference>
<evidence type="ECO:0000256" key="4">
    <source>
        <dbReference type="ARBA" id="ARBA00022737"/>
    </source>
</evidence>
<dbReference type="PROSITE" id="PS50082">
    <property type="entry name" value="WD_REPEATS_2"/>
    <property type="match status" value="4"/>
</dbReference>
<keyword evidence="2" id="KW-0963">Cytoplasm</keyword>
<feature type="repeat" description="WD" evidence="6">
    <location>
        <begin position="202"/>
        <end position="234"/>
    </location>
</feature>
<comment type="similarity">
    <text evidence="5">Belongs to the WD repeat MORG1 family.</text>
</comment>
<evidence type="ECO:0000256" key="5">
    <source>
        <dbReference type="ARBA" id="ARBA00038145"/>
    </source>
</evidence>
<comment type="subcellular location">
    <subcellularLocation>
        <location evidence="1">Cytoplasm</location>
    </subcellularLocation>
</comment>
<gene>
    <name evidence="7" type="ORF">LPJ64_001533</name>
</gene>
<dbReference type="PRINTS" id="PR00320">
    <property type="entry name" value="GPROTEINBRPT"/>
</dbReference>
<dbReference type="InterPro" id="IPR051980">
    <property type="entry name" value="WD_repeat_MORG1"/>
</dbReference>
<evidence type="ECO:0000256" key="2">
    <source>
        <dbReference type="ARBA" id="ARBA00022490"/>
    </source>
</evidence>
<dbReference type="GO" id="GO:0005737">
    <property type="term" value="C:cytoplasm"/>
    <property type="evidence" value="ECO:0007669"/>
    <property type="project" value="UniProtKB-SubCell"/>
</dbReference>
<dbReference type="AlphaFoldDB" id="A0A9W7XPR8"/>
<dbReference type="InterPro" id="IPR019775">
    <property type="entry name" value="WD40_repeat_CS"/>
</dbReference>
<dbReference type="PROSITE" id="PS00678">
    <property type="entry name" value="WD_REPEATS_1"/>
    <property type="match status" value="1"/>
</dbReference>
<dbReference type="InterPro" id="IPR036322">
    <property type="entry name" value="WD40_repeat_dom_sf"/>
</dbReference>
<dbReference type="InterPro" id="IPR001680">
    <property type="entry name" value="WD40_rpt"/>
</dbReference>
<name>A0A9W7XPR8_9FUNG</name>
<reference evidence="7" key="1">
    <citation type="submission" date="2022-07" db="EMBL/GenBank/DDBJ databases">
        <title>Phylogenomic reconstructions and comparative analyses of Kickxellomycotina fungi.</title>
        <authorList>
            <person name="Reynolds N.K."/>
            <person name="Stajich J.E."/>
            <person name="Barry K."/>
            <person name="Grigoriev I.V."/>
            <person name="Crous P."/>
            <person name="Smith M.E."/>
        </authorList>
    </citation>
    <scope>NUCLEOTIDE SEQUENCE</scope>
    <source>
        <strain evidence="7">NBRC 105413</strain>
    </source>
</reference>
<evidence type="ECO:0000313" key="8">
    <source>
        <dbReference type="Proteomes" id="UP001145021"/>
    </source>
</evidence>
<evidence type="ECO:0000256" key="6">
    <source>
        <dbReference type="PROSITE-ProRule" id="PRU00221"/>
    </source>
</evidence>
<comment type="caution">
    <text evidence="7">The sequence shown here is derived from an EMBL/GenBank/DDBJ whole genome shotgun (WGS) entry which is preliminary data.</text>
</comment>
<dbReference type="InterPro" id="IPR015943">
    <property type="entry name" value="WD40/YVTN_repeat-like_dom_sf"/>
</dbReference>
<dbReference type="EMBL" id="JANBOH010000040">
    <property type="protein sequence ID" value="KAJ1647068.1"/>
    <property type="molecule type" value="Genomic_DNA"/>
</dbReference>
<dbReference type="Pfam" id="PF00400">
    <property type="entry name" value="WD40"/>
    <property type="match status" value="4"/>
</dbReference>
<dbReference type="GO" id="GO:0071013">
    <property type="term" value="C:catalytic step 2 spliceosome"/>
    <property type="evidence" value="ECO:0007669"/>
    <property type="project" value="TreeGrafter"/>
</dbReference>
<dbReference type="Gene3D" id="2.130.10.10">
    <property type="entry name" value="YVTN repeat-like/Quinoprotein amine dehydrogenase"/>
    <property type="match status" value="1"/>
</dbReference>
<keyword evidence="8" id="KW-1185">Reference proteome</keyword>
<protein>
    <recommendedName>
        <fullName evidence="9">WD40 repeat-like protein</fullName>
    </recommendedName>
</protein>
<sequence>MPDILHRINTNKGSVNSAIYDSSGEYILTGGQDKVIRLINAQTGKQIQEYEGQGWAIQGLAINKGSNRLVSCGSGRSVVLWDIESGAIERKYSSGHSQRVDCVAINGEATVLVSGSFDKTVAVWDTRSMRNMPLQVMDDARDGIASVVMTDTEIIAGSVDGSVRTYDMRVEGIEQKTAMAVACMDNTVLLIDRKYALVMGTFAGHKCENYRIQCSTNGRLVASGSEDGYVYIWDALAKNLGSSGCVQHMSRLSDLVFLEAACASLCHSAFWGSKLRNKYLVEVTMTTSLKHRTQHLYYETALPKPYRIVHQEEDGDDAEDADDMSWVNRGHEEKAKRMIRLKVTVDDVNQVQEVECG</sequence>
<dbReference type="Proteomes" id="UP001145021">
    <property type="component" value="Unassembled WGS sequence"/>
</dbReference>
<feature type="repeat" description="WD" evidence="6">
    <location>
        <begin position="8"/>
        <end position="49"/>
    </location>
</feature>
<accession>A0A9W7XPR8</accession>
<dbReference type="GO" id="GO:0000398">
    <property type="term" value="P:mRNA splicing, via spliceosome"/>
    <property type="evidence" value="ECO:0007669"/>
    <property type="project" value="TreeGrafter"/>
</dbReference>
<proteinExistence type="inferred from homology"/>
<dbReference type="SUPFAM" id="SSF50978">
    <property type="entry name" value="WD40 repeat-like"/>
    <property type="match status" value="1"/>
</dbReference>
<dbReference type="PANTHER" id="PTHR22842:SF3">
    <property type="entry name" value="WD REPEAT DOMAIN-CONTAINING PROTEIN 83"/>
    <property type="match status" value="1"/>
</dbReference>
<dbReference type="PANTHER" id="PTHR22842">
    <property type="entry name" value="WD40 REPEAT PROTEIN"/>
    <property type="match status" value="1"/>
</dbReference>
<organism evidence="7 8">
    <name type="scientific">Coemansia asiatica</name>
    <dbReference type="NCBI Taxonomy" id="1052880"/>
    <lineage>
        <taxon>Eukaryota</taxon>
        <taxon>Fungi</taxon>
        <taxon>Fungi incertae sedis</taxon>
        <taxon>Zoopagomycota</taxon>
        <taxon>Kickxellomycotina</taxon>
        <taxon>Kickxellomycetes</taxon>
        <taxon>Kickxellales</taxon>
        <taxon>Kickxellaceae</taxon>
        <taxon>Coemansia</taxon>
    </lineage>
</organism>
<feature type="repeat" description="WD" evidence="6">
    <location>
        <begin position="50"/>
        <end position="91"/>
    </location>
</feature>
<feature type="repeat" description="WD" evidence="6">
    <location>
        <begin position="93"/>
        <end position="134"/>
    </location>
</feature>
<dbReference type="SMART" id="SM00320">
    <property type="entry name" value="WD40"/>
    <property type="match status" value="5"/>
</dbReference>
<evidence type="ECO:0000256" key="3">
    <source>
        <dbReference type="ARBA" id="ARBA00022574"/>
    </source>
</evidence>
<evidence type="ECO:0008006" key="9">
    <source>
        <dbReference type="Google" id="ProtNLM"/>
    </source>
</evidence>